<accession>A0A5S5BYV4</accession>
<dbReference type="EMBL" id="VNHU01000007">
    <property type="protein sequence ID" value="TYP72237.1"/>
    <property type="molecule type" value="Genomic_DNA"/>
</dbReference>
<dbReference type="RefSeq" id="WP_148783113.1">
    <property type="nucleotide sequence ID" value="NZ_VNHU01000007.1"/>
</dbReference>
<gene>
    <name evidence="2" type="ORF">BD809_107122</name>
</gene>
<dbReference type="OrthoDB" id="1467832at2"/>
<dbReference type="AlphaFoldDB" id="A0A5S5BYV4"/>
<keyword evidence="1" id="KW-0812">Transmembrane</keyword>
<name>A0A5S5BYV4_9FLAO</name>
<keyword evidence="1" id="KW-1133">Transmembrane helix</keyword>
<dbReference type="Proteomes" id="UP000324376">
    <property type="component" value="Unassembled WGS sequence"/>
</dbReference>
<keyword evidence="1" id="KW-0472">Membrane</keyword>
<feature type="transmembrane region" description="Helical" evidence="1">
    <location>
        <begin position="42"/>
        <end position="63"/>
    </location>
</feature>
<feature type="transmembrane region" description="Helical" evidence="1">
    <location>
        <begin position="12"/>
        <end position="36"/>
    </location>
</feature>
<evidence type="ECO:0000256" key="1">
    <source>
        <dbReference type="SAM" id="Phobius"/>
    </source>
</evidence>
<sequence>MYSKLLEDFRSNYMMYVPLMIILSSCMGSIAAMFILGQERLFAQYVELTLCVSVCMIFNAAILAQMKTKIVFNLLILSLLSTTLLILINI</sequence>
<evidence type="ECO:0000313" key="2">
    <source>
        <dbReference type="EMBL" id="TYP72237.1"/>
    </source>
</evidence>
<keyword evidence="3" id="KW-1185">Reference proteome</keyword>
<protein>
    <submittedName>
        <fullName evidence="2">Uncharacterized protein</fullName>
    </submittedName>
</protein>
<reference evidence="2 3" key="1">
    <citation type="submission" date="2019-07" db="EMBL/GenBank/DDBJ databases">
        <title>Genomic Encyclopedia of Archaeal and Bacterial Type Strains, Phase II (KMG-II): from individual species to whole genera.</title>
        <authorList>
            <person name="Goeker M."/>
        </authorList>
    </citation>
    <scope>NUCLEOTIDE SEQUENCE [LARGE SCALE GENOMIC DNA]</scope>
    <source>
        <strain evidence="2 3">DSM 17527</strain>
    </source>
</reference>
<dbReference type="PROSITE" id="PS51257">
    <property type="entry name" value="PROKAR_LIPOPROTEIN"/>
    <property type="match status" value="1"/>
</dbReference>
<organism evidence="2 3">
    <name type="scientific">Aquimarina intermedia</name>
    <dbReference type="NCBI Taxonomy" id="350814"/>
    <lineage>
        <taxon>Bacteria</taxon>
        <taxon>Pseudomonadati</taxon>
        <taxon>Bacteroidota</taxon>
        <taxon>Flavobacteriia</taxon>
        <taxon>Flavobacteriales</taxon>
        <taxon>Flavobacteriaceae</taxon>
        <taxon>Aquimarina</taxon>
    </lineage>
</organism>
<feature type="transmembrane region" description="Helical" evidence="1">
    <location>
        <begin position="70"/>
        <end position="88"/>
    </location>
</feature>
<proteinExistence type="predicted"/>
<comment type="caution">
    <text evidence="2">The sequence shown here is derived from an EMBL/GenBank/DDBJ whole genome shotgun (WGS) entry which is preliminary data.</text>
</comment>
<evidence type="ECO:0000313" key="3">
    <source>
        <dbReference type="Proteomes" id="UP000324376"/>
    </source>
</evidence>